<dbReference type="AlphaFoldDB" id="A0A5R9FAQ2"/>
<evidence type="ECO:0000313" key="2">
    <source>
        <dbReference type="EMBL" id="TLS37953.1"/>
    </source>
</evidence>
<keyword evidence="1" id="KW-0812">Transmembrane</keyword>
<sequence>MIRYNGVHVANAILGVILVGYSLIILAGQLFSGTIRGIWLPVALILIWLISYIIQVKSVDSNKTVGMVFLGLSAMLAILLMWGFFEPIYV</sequence>
<feature type="transmembrane region" description="Helical" evidence="1">
    <location>
        <begin position="66"/>
        <end position="85"/>
    </location>
</feature>
<keyword evidence="1" id="KW-1133">Transmembrane helix</keyword>
<dbReference type="EMBL" id="SWLG01000005">
    <property type="protein sequence ID" value="TLS37953.1"/>
    <property type="molecule type" value="Genomic_DNA"/>
</dbReference>
<name>A0A5R9FAQ2_9BACL</name>
<protein>
    <submittedName>
        <fullName evidence="2">Uncharacterized protein</fullName>
    </submittedName>
</protein>
<accession>A0A5R9FAQ2</accession>
<organism evidence="2 3">
    <name type="scientific">Exobacillus caeni</name>
    <dbReference type="NCBI Taxonomy" id="2574798"/>
    <lineage>
        <taxon>Bacteria</taxon>
        <taxon>Bacillati</taxon>
        <taxon>Bacillota</taxon>
        <taxon>Bacilli</taxon>
        <taxon>Bacillales</taxon>
        <taxon>Guptibacillaceae</taxon>
        <taxon>Exobacillus</taxon>
    </lineage>
</organism>
<feature type="transmembrane region" description="Helical" evidence="1">
    <location>
        <begin position="12"/>
        <end position="31"/>
    </location>
</feature>
<keyword evidence="3" id="KW-1185">Reference proteome</keyword>
<comment type="caution">
    <text evidence="2">The sequence shown here is derived from an EMBL/GenBank/DDBJ whole genome shotgun (WGS) entry which is preliminary data.</text>
</comment>
<reference evidence="2 3" key="1">
    <citation type="submission" date="2019-04" db="EMBL/GenBank/DDBJ databases">
        <title>Bacillus caeni sp. nov., a bacterium isolated from mangrove sediment.</title>
        <authorList>
            <person name="Huang H."/>
            <person name="Mo K."/>
            <person name="Hu Y."/>
        </authorList>
    </citation>
    <scope>NUCLEOTIDE SEQUENCE [LARGE SCALE GENOMIC DNA]</scope>
    <source>
        <strain evidence="2 3">HB172195</strain>
    </source>
</reference>
<feature type="transmembrane region" description="Helical" evidence="1">
    <location>
        <begin position="37"/>
        <end position="54"/>
    </location>
</feature>
<proteinExistence type="predicted"/>
<evidence type="ECO:0000313" key="3">
    <source>
        <dbReference type="Proteomes" id="UP000308230"/>
    </source>
</evidence>
<evidence type="ECO:0000256" key="1">
    <source>
        <dbReference type="SAM" id="Phobius"/>
    </source>
</evidence>
<keyword evidence="1" id="KW-0472">Membrane</keyword>
<gene>
    <name evidence="2" type="ORF">FCL54_09050</name>
</gene>
<dbReference type="Proteomes" id="UP000308230">
    <property type="component" value="Unassembled WGS sequence"/>
</dbReference>
<dbReference type="RefSeq" id="WP_138125530.1">
    <property type="nucleotide sequence ID" value="NZ_SWLG01000005.1"/>
</dbReference>